<dbReference type="GO" id="GO:0017150">
    <property type="term" value="F:tRNA dihydrouridine synthase activity"/>
    <property type="evidence" value="ECO:0007669"/>
    <property type="project" value="InterPro"/>
</dbReference>
<dbReference type="GO" id="GO:0050660">
    <property type="term" value="F:flavin adenine dinucleotide binding"/>
    <property type="evidence" value="ECO:0007669"/>
    <property type="project" value="InterPro"/>
</dbReference>
<gene>
    <name evidence="15" type="ORF">BINO364_LOCUS7057</name>
</gene>
<organism evidence="15 16">
    <name type="scientific">Brenthis ino</name>
    <name type="common">lesser marbled fritillary</name>
    <dbReference type="NCBI Taxonomy" id="405034"/>
    <lineage>
        <taxon>Eukaryota</taxon>
        <taxon>Metazoa</taxon>
        <taxon>Ecdysozoa</taxon>
        <taxon>Arthropoda</taxon>
        <taxon>Hexapoda</taxon>
        <taxon>Insecta</taxon>
        <taxon>Pterygota</taxon>
        <taxon>Neoptera</taxon>
        <taxon>Endopterygota</taxon>
        <taxon>Lepidoptera</taxon>
        <taxon>Glossata</taxon>
        <taxon>Ditrysia</taxon>
        <taxon>Papilionoidea</taxon>
        <taxon>Nymphalidae</taxon>
        <taxon>Heliconiinae</taxon>
        <taxon>Argynnini</taxon>
        <taxon>Brenthis</taxon>
    </lineage>
</organism>
<dbReference type="Proteomes" id="UP000838878">
    <property type="component" value="Chromosome 2"/>
</dbReference>
<comment type="catalytic activity">
    <reaction evidence="10">
        <text>5,6-dihydrouridine(17) in tRNA + NAD(+) = uridine(17) in tRNA + NADH + H(+)</text>
        <dbReference type="Rhea" id="RHEA:53372"/>
        <dbReference type="Rhea" id="RHEA-COMP:13541"/>
        <dbReference type="Rhea" id="RHEA-COMP:13542"/>
        <dbReference type="ChEBI" id="CHEBI:15378"/>
        <dbReference type="ChEBI" id="CHEBI:57540"/>
        <dbReference type="ChEBI" id="CHEBI:57945"/>
        <dbReference type="ChEBI" id="CHEBI:65315"/>
        <dbReference type="ChEBI" id="CHEBI:74443"/>
        <dbReference type="EC" id="1.3.1.88"/>
    </reaction>
    <physiologicalReaction direction="right-to-left" evidence="10">
        <dbReference type="Rhea" id="RHEA:53374"/>
    </physiologicalReaction>
</comment>
<evidence type="ECO:0000256" key="13">
    <source>
        <dbReference type="ARBA" id="ARBA00049467"/>
    </source>
</evidence>
<evidence type="ECO:0000256" key="1">
    <source>
        <dbReference type="ARBA" id="ARBA00001917"/>
    </source>
</evidence>
<evidence type="ECO:0000256" key="2">
    <source>
        <dbReference type="ARBA" id="ARBA00022630"/>
    </source>
</evidence>
<keyword evidence="3" id="KW-0288">FMN</keyword>
<comment type="similarity">
    <text evidence="8">Belongs to the Dus family. Dus1 subfamily.</text>
</comment>
<name>A0A8J9UKX2_9NEOP</name>
<evidence type="ECO:0000259" key="14">
    <source>
        <dbReference type="Pfam" id="PF01207"/>
    </source>
</evidence>
<accession>A0A8J9UKX2</accession>
<keyword evidence="6" id="KW-0560">Oxidoreductase</keyword>
<sequence length="466" mass="53676">MHSEWFDRIKRPCFVVAPMVDASELAWRLLCRRHGATLCYTPMLHSTVFTKDPKYRKENFTTCNKDRPLIVQFCGNNPDTMAAAAKFVETDCDAIDINLGCPQSIAKRGHYGSFLQDDWILLQQIVTTMTQAVSVPITCKVRIFESIEKSVQYALMLQKAGCKLLTVHGRTREQKGPLTGIASWQHIKAIREAVSIPMFANGNIQCLQDVYRCIDYTKVDGVMSAEGNLTNPAIFEGINAVTWEIALEYLELVEQYPCPSSYIRGHLFKIFHKIFTIESNNEERQLLATAQNLDDFKQVCIKIKEKYLLYHEGKLQLENNEGISRNGFDLILPPWLCQPYVRMSPEEHTQKMEKFNQKQDNNNDVKRTLEDTDGNIMSRKKMKKMRRILRRPARSDLDLKSSRSGNICVNENCPNPLGGKCVYQLCKKCCRNKCFEEDLDCKGHRILVHTRREMAKKFALDRIENI</sequence>
<comment type="catalytic activity">
    <reaction evidence="13">
        <text>5,6-dihydrouridine(17) in tRNA + NADP(+) = uridine(17) in tRNA + NADPH + H(+)</text>
        <dbReference type="Rhea" id="RHEA:53368"/>
        <dbReference type="Rhea" id="RHEA-COMP:13541"/>
        <dbReference type="Rhea" id="RHEA-COMP:13542"/>
        <dbReference type="ChEBI" id="CHEBI:15378"/>
        <dbReference type="ChEBI" id="CHEBI:57783"/>
        <dbReference type="ChEBI" id="CHEBI:58349"/>
        <dbReference type="ChEBI" id="CHEBI:65315"/>
        <dbReference type="ChEBI" id="CHEBI:74443"/>
        <dbReference type="EC" id="1.3.1.88"/>
    </reaction>
    <physiologicalReaction direction="right-to-left" evidence="13">
        <dbReference type="Rhea" id="RHEA:53370"/>
    </physiologicalReaction>
</comment>
<keyword evidence="7" id="KW-0520">NAD</keyword>
<proteinExistence type="inferred from homology"/>
<dbReference type="EC" id="1.3.1.88" evidence="9"/>
<evidence type="ECO:0000313" key="16">
    <source>
        <dbReference type="Proteomes" id="UP000838878"/>
    </source>
</evidence>
<dbReference type="EMBL" id="OV170222">
    <property type="protein sequence ID" value="CAH0720889.1"/>
    <property type="molecule type" value="Genomic_DNA"/>
</dbReference>
<evidence type="ECO:0000256" key="10">
    <source>
        <dbReference type="ARBA" id="ARBA00047287"/>
    </source>
</evidence>
<evidence type="ECO:0000256" key="12">
    <source>
        <dbReference type="ARBA" id="ARBA00048934"/>
    </source>
</evidence>
<evidence type="ECO:0000256" key="7">
    <source>
        <dbReference type="ARBA" id="ARBA00023027"/>
    </source>
</evidence>
<keyword evidence="4" id="KW-0819">tRNA processing</keyword>
<comment type="catalytic activity">
    <reaction evidence="12">
        <text>5,6-dihydrouridine(16) in tRNA + NAD(+) = uridine(16) in tRNA + NADH + H(+)</text>
        <dbReference type="Rhea" id="RHEA:53380"/>
        <dbReference type="Rhea" id="RHEA-COMP:13543"/>
        <dbReference type="Rhea" id="RHEA-COMP:13544"/>
        <dbReference type="ChEBI" id="CHEBI:15378"/>
        <dbReference type="ChEBI" id="CHEBI:57540"/>
        <dbReference type="ChEBI" id="CHEBI:57945"/>
        <dbReference type="ChEBI" id="CHEBI:65315"/>
        <dbReference type="ChEBI" id="CHEBI:74443"/>
        <dbReference type="EC" id="1.3.1.88"/>
    </reaction>
    <physiologicalReaction direction="right-to-left" evidence="12">
        <dbReference type="Rhea" id="RHEA:53382"/>
    </physiologicalReaction>
</comment>
<keyword evidence="5" id="KW-0521">NADP</keyword>
<comment type="catalytic activity">
    <reaction evidence="11">
        <text>5,6-dihydrouridine(16) in tRNA + NADP(+) = uridine(16) in tRNA + NADPH + H(+)</text>
        <dbReference type="Rhea" id="RHEA:53376"/>
        <dbReference type="Rhea" id="RHEA-COMP:13543"/>
        <dbReference type="Rhea" id="RHEA-COMP:13544"/>
        <dbReference type="ChEBI" id="CHEBI:15378"/>
        <dbReference type="ChEBI" id="CHEBI:57783"/>
        <dbReference type="ChEBI" id="CHEBI:58349"/>
        <dbReference type="ChEBI" id="CHEBI:65315"/>
        <dbReference type="ChEBI" id="CHEBI:74443"/>
        <dbReference type="EC" id="1.3.1.88"/>
    </reaction>
    <physiologicalReaction direction="right-to-left" evidence="11">
        <dbReference type="Rhea" id="RHEA:53378"/>
    </physiologicalReaction>
</comment>
<dbReference type="PANTHER" id="PTHR11082">
    <property type="entry name" value="TRNA-DIHYDROURIDINE SYNTHASE"/>
    <property type="match status" value="1"/>
</dbReference>
<protein>
    <recommendedName>
        <fullName evidence="9">tRNA-dihydrouridine(16/17) synthase [NAD(P)(+)]</fullName>
        <ecNumber evidence="9">1.3.1.88</ecNumber>
    </recommendedName>
</protein>
<evidence type="ECO:0000256" key="8">
    <source>
        <dbReference type="ARBA" id="ARBA00038313"/>
    </source>
</evidence>
<dbReference type="Pfam" id="PF01207">
    <property type="entry name" value="Dus"/>
    <property type="match status" value="1"/>
</dbReference>
<evidence type="ECO:0000256" key="11">
    <source>
        <dbReference type="ARBA" id="ARBA00047652"/>
    </source>
</evidence>
<dbReference type="SUPFAM" id="SSF51395">
    <property type="entry name" value="FMN-linked oxidoreductases"/>
    <property type="match status" value="1"/>
</dbReference>
<feature type="non-terminal residue" evidence="15">
    <location>
        <position position="466"/>
    </location>
</feature>
<dbReference type="InterPro" id="IPR018517">
    <property type="entry name" value="tRNA_hU_synthase_CS"/>
</dbReference>
<dbReference type="OrthoDB" id="272303at2759"/>
<dbReference type="CDD" id="cd02801">
    <property type="entry name" value="DUS_like_FMN"/>
    <property type="match status" value="1"/>
</dbReference>
<feature type="domain" description="DUS-like FMN-binding" evidence="14">
    <location>
        <begin position="16"/>
        <end position="267"/>
    </location>
</feature>
<evidence type="ECO:0000256" key="6">
    <source>
        <dbReference type="ARBA" id="ARBA00023002"/>
    </source>
</evidence>
<dbReference type="InterPro" id="IPR035587">
    <property type="entry name" value="DUS-like_FMN-bd"/>
</dbReference>
<evidence type="ECO:0000256" key="4">
    <source>
        <dbReference type="ARBA" id="ARBA00022694"/>
    </source>
</evidence>
<reference evidence="15" key="1">
    <citation type="submission" date="2021-12" db="EMBL/GenBank/DDBJ databases">
        <authorList>
            <person name="Martin H S."/>
        </authorList>
    </citation>
    <scope>NUCLEOTIDE SEQUENCE</scope>
</reference>
<dbReference type="AlphaFoldDB" id="A0A8J9UKX2"/>
<evidence type="ECO:0000256" key="5">
    <source>
        <dbReference type="ARBA" id="ARBA00022857"/>
    </source>
</evidence>
<evidence type="ECO:0000313" key="15">
    <source>
        <dbReference type="EMBL" id="CAH0720889.1"/>
    </source>
</evidence>
<evidence type="ECO:0000256" key="3">
    <source>
        <dbReference type="ARBA" id="ARBA00022643"/>
    </source>
</evidence>
<keyword evidence="16" id="KW-1185">Reference proteome</keyword>
<dbReference type="PANTHER" id="PTHR11082:SF5">
    <property type="entry name" value="TRNA-DIHYDROURIDINE(16_17) SYNTHASE [NAD(P)(+)]-LIKE"/>
    <property type="match status" value="1"/>
</dbReference>
<dbReference type="Gene3D" id="3.20.20.70">
    <property type="entry name" value="Aldolase class I"/>
    <property type="match status" value="1"/>
</dbReference>
<comment type="cofactor">
    <cofactor evidence="1">
        <name>FMN</name>
        <dbReference type="ChEBI" id="CHEBI:58210"/>
    </cofactor>
</comment>
<evidence type="ECO:0000256" key="9">
    <source>
        <dbReference type="ARBA" id="ARBA00038890"/>
    </source>
</evidence>
<keyword evidence="2" id="KW-0285">Flavoprotein</keyword>
<dbReference type="InterPro" id="IPR013785">
    <property type="entry name" value="Aldolase_TIM"/>
</dbReference>
<dbReference type="PROSITE" id="PS01136">
    <property type="entry name" value="UPF0034"/>
    <property type="match status" value="1"/>
</dbReference>